<sequence>MVVSLNERAPVRRLVAIGNNEAWYEVSAGTMVELAAANGDIDTSDNLTMFEGFQKVFIVNGTNLKIADFINTKLTVAALTTAPTRGSIVTQAGSGATMLVDFVNTAKTIIYGYTTSGTFVTSGALSGGSMDPEDKVPSAVAQASTTPHWYDWTVYPDDASGSLPDQAYLGCLWRGRMVLSGNSDNPEQWYMSRQADHTDFAYTASDAQSPVAGGNADAGLIGDIVRCLIPYSDDYLIFGCATSIWVLRGDPAAGGSLDDLDKTVGIYGAHSWCFDNERNLYFWGTGGLYKMERDMGKITNISEISLPELIGDEDADPTTHRITLAYDRKRFGIVICITKLSDGSNSNYWFSLGAKISGLFPESYPDECGAYSLFYYDANDKDYRDLLVGCKDGYIRKFDTAAKSDDVGATDDAISSYVLYPILQMGEEDVEGKLTSLTIELAGGASGGAHADSDGVTYDIYSADDAETLIEDIKDGATPQVTGTLSGTGRKTRIRLRVRGAYIGIKFYNSTASETFAINRVLVDVQDAGRIR</sequence>
<proteinExistence type="predicted"/>
<name>A0A0F9J9N0_9ZZZZ</name>
<gene>
    <name evidence="1" type="ORF">LCGC14_1480450</name>
</gene>
<dbReference type="EMBL" id="LAZR01010517">
    <property type="protein sequence ID" value="KKM66509.1"/>
    <property type="molecule type" value="Genomic_DNA"/>
</dbReference>
<reference evidence="1" key="1">
    <citation type="journal article" date="2015" name="Nature">
        <title>Complex archaea that bridge the gap between prokaryotes and eukaryotes.</title>
        <authorList>
            <person name="Spang A."/>
            <person name="Saw J.H."/>
            <person name="Jorgensen S.L."/>
            <person name="Zaremba-Niedzwiedzka K."/>
            <person name="Martijn J."/>
            <person name="Lind A.E."/>
            <person name="van Eijk R."/>
            <person name="Schleper C."/>
            <person name="Guy L."/>
            <person name="Ettema T.J."/>
        </authorList>
    </citation>
    <scope>NUCLEOTIDE SEQUENCE</scope>
</reference>
<comment type="caution">
    <text evidence="1">The sequence shown here is derived from an EMBL/GenBank/DDBJ whole genome shotgun (WGS) entry which is preliminary data.</text>
</comment>
<protein>
    <submittedName>
        <fullName evidence="1">Uncharacterized protein</fullName>
    </submittedName>
</protein>
<evidence type="ECO:0000313" key="1">
    <source>
        <dbReference type="EMBL" id="KKM66509.1"/>
    </source>
</evidence>
<dbReference type="AlphaFoldDB" id="A0A0F9J9N0"/>
<organism evidence="1">
    <name type="scientific">marine sediment metagenome</name>
    <dbReference type="NCBI Taxonomy" id="412755"/>
    <lineage>
        <taxon>unclassified sequences</taxon>
        <taxon>metagenomes</taxon>
        <taxon>ecological metagenomes</taxon>
    </lineage>
</organism>
<accession>A0A0F9J9N0</accession>